<proteinExistence type="predicted"/>
<feature type="region of interest" description="Disordered" evidence="5">
    <location>
        <begin position="124"/>
        <end position="144"/>
    </location>
</feature>
<dbReference type="RefSeq" id="WP_175348654.1">
    <property type="nucleotide sequence ID" value="NZ_JABMCI010000068.1"/>
</dbReference>
<dbReference type="GO" id="GO:0005524">
    <property type="term" value="F:ATP binding"/>
    <property type="evidence" value="ECO:0007669"/>
    <property type="project" value="UniProtKB-KW"/>
</dbReference>
<comment type="caution">
    <text evidence="7">The sequence shown here is derived from an EMBL/GenBank/DDBJ whole genome shotgun (WGS) entry which is preliminary data.</text>
</comment>
<dbReference type="EMBL" id="JABMCI010000068">
    <property type="protein sequence ID" value="NUU18735.1"/>
    <property type="molecule type" value="Genomic_DNA"/>
</dbReference>
<dbReference type="InterPro" id="IPR040999">
    <property type="entry name" value="Mak_N_cap"/>
</dbReference>
<reference evidence="7 8" key="1">
    <citation type="submission" date="2020-05" db="EMBL/GenBank/DDBJ databases">
        <title>Genome Sequencing of Type Strains.</title>
        <authorList>
            <person name="Lemaire J.F."/>
            <person name="Inderbitzin P."/>
            <person name="Gregorio O.A."/>
            <person name="Collins S.B."/>
            <person name="Wespe N."/>
            <person name="Knight-Connoni V."/>
        </authorList>
    </citation>
    <scope>NUCLEOTIDE SEQUENCE [LARGE SCALE GENOMIC DNA]</scope>
    <source>
        <strain evidence="7 8">ATCC 25174</strain>
    </source>
</reference>
<keyword evidence="2" id="KW-0547">Nucleotide-binding</keyword>
<dbReference type="GO" id="GO:0016301">
    <property type="term" value="F:kinase activity"/>
    <property type="evidence" value="ECO:0007669"/>
    <property type="project" value="UniProtKB-KW"/>
</dbReference>
<gene>
    <name evidence="7" type="ORF">HP550_15890</name>
</gene>
<name>A0A7Y6A4H0_9CELL</name>
<evidence type="ECO:0000256" key="1">
    <source>
        <dbReference type="ARBA" id="ARBA00022679"/>
    </source>
</evidence>
<keyword evidence="3" id="KW-0418">Kinase</keyword>
<dbReference type="AlphaFoldDB" id="A0A7Y6A4H0"/>
<evidence type="ECO:0000256" key="5">
    <source>
        <dbReference type="SAM" id="MobiDB-lite"/>
    </source>
</evidence>
<accession>A0A7Y6A4H0</accession>
<evidence type="ECO:0000256" key="3">
    <source>
        <dbReference type="ARBA" id="ARBA00022777"/>
    </source>
</evidence>
<evidence type="ECO:0000313" key="7">
    <source>
        <dbReference type="EMBL" id="NUU18735.1"/>
    </source>
</evidence>
<dbReference type="NCBIfam" id="NF047744">
    <property type="entry name" value="CG0192_rel"/>
    <property type="match status" value="1"/>
</dbReference>
<keyword evidence="4" id="KW-0067">ATP-binding</keyword>
<evidence type="ECO:0000256" key="4">
    <source>
        <dbReference type="ARBA" id="ARBA00022840"/>
    </source>
</evidence>
<feature type="domain" description="Maltokinase N-terminal cap" evidence="6">
    <location>
        <begin position="20"/>
        <end position="99"/>
    </location>
</feature>
<protein>
    <recommendedName>
        <fullName evidence="6">Maltokinase N-terminal cap domain-containing protein</fullName>
    </recommendedName>
</protein>
<evidence type="ECO:0000259" key="6">
    <source>
        <dbReference type="Pfam" id="PF18085"/>
    </source>
</evidence>
<sequence>MALIHRATIRPTKAELLADWVPTQRWGEQGFELLGAYRFDDPDGEVGIETHVLSTAGGHLLQAPLTYRGAPLDGADHFLICTMEHSVLGRRWIYDATGDPVYARVLASVLLAGADQADEIVEGSDAPREPSVRVTGSGDRTREVPPLHEVSASSDDSTTLMELSGALRIVICRRLARHATTADREATLTGTWPGLEAPVLLAYVA</sequence>
<dbReference type="Pfam" id="PF18085">
    <property type="entry name" value="Mak_N_cap"/>
    <property type="match status" value="1"/>
</dbReference>
<evidence type="ECO:0000256" key="2">
    <source>
        <dbReference type="ARBA" id="ARBA00022741"/>
    </source>
</evidence>
<evidence type="ECO:0000313" key="8">
    <source>
        <dbReference type="Proteomes" id="UP000565724"/>
    </source>
</evidence>
<dbReference type="Proteomes" id="UP000565724">
    <property type="component" value="Unassembled WGS sequence"/>
</dbReference>
<keyword evidence="1" id="KW-0808">Transferase</keyword>
<organism evidence="7 8">
    <name type="scientific">Cellulomonas humilata</name>
    <dbReference type="NCBI Taxonomy" id="144055"/>
    <lineage>
        <taxon>Bacteria</taxon>
        <taxon>Bacillati</taxon>
        <taxon>Actinomycetota</taxon>
        <taxon>Actinomycetes</taxon>
        <taxon>Micrococcales</taxon>
        <taxon>Cellulomonadaceae</taxon>
        <taxon>Cellulomonas</taxon>
    </lineage>
</organism>
<keyword evidence="8" id="KW-1185">Reference proteome</keyword>